<evidence type="ECO:0000313" key="2">
    <source>
        <dbReference type="Proteomes" id="UP000015106"/>
    </source>
</evidence>
<reference evidence="1" key="3">
    <citation type="submission" date="2022-06" db="UniProtKB">
        <authorList>
            <consortium name="EnsemblPlants"/>
        </authorList>
    </citation>
    <scope>IDENTIFICATION</scope>
</reference>
<organism evidence="1 2">
    <name type="scientific">Triticum urartu</name>
    <name type="common">Red wild einkorn</name>
    <name type="synonym">Crithodium urartu</name>
    <dbReference type="NCBI Taxonomy" id="4572"/>
    <lineage>
        <taxon>Eukaryota</taxon>
        <taxon>Viridiplantae</taxon>
        <taxon>Streptophyta</taxon>
        <taxon>Embryophyta</taxon>
        <taxon>Tracheophyta</taxon>
        <taxon>Spermatophyta</taxon>
        <taxon>Magnoliopsida</taxon>
        <taxon>Liliopsida</taxon>
        <taxon>Poales</taxon>
        <taxon>Poaceae</taxon>
        <taxon>BOP clade</taxon>
        <taxon>Pooideae</taxon>
        <taxon>Triticodae</taxon>
        <taxon>Triticeae</taxon>
        <taxon>Triticinae</taxon>
        <taxon>Triticum</taxon>
    </lineage>
</organism>
<dbReference type="Proteomes" id="UP000015106">
    <property type="component" value="Chromosome 6"/>
</dbReference>
<accession>A0A8R7QKS9</accession>
<dbReference type="Gramene" id="TuG1812G0600000943.01.T01">
    <property type="protein sequence ID" value="TuG1812G0600000943.01.T01.cds465896"/>
    <property type="gene ID" value="TuG1812G0600000943.01"/>
</dbReference>
<protein>
    <submittedName>
        <fullName evidence="1">Uncharacterized protein</fullName>
    </submittedName>
</protein>
<reference evidence="2" key="1">
    <citation type="journal article" date="2013" name="Nature">
        <title>Draft genome of the wheat A-genome progenitor Triticum urartu.</title>
        <authorList>
            <person name="Ling H.Q."/>
            <person name="Zhao S."/>
            <person name="Liu D."/>
            <person name="Wang J."/>
            <person name="Sun H."/>
            <person name="Zhang C."/>
            <person name="Fan H."/>
            <person name="Li D."/>
            <person name="Dong L."/>
            <person name="Tao Y."/>
            <person name="Gao C."/>
            <person name="Wu H."/>
            <person name="Li Y."/>
            <person name="Cui Y."/>
            <person name="Guo X."/>
            <person name="Zheng S."/>
            <person name="Wang B."/>
            <person name="Yu K."/>
            <person name="Liang Q."/>
            <person name="Yang W."/>
            <person name="Lou X."/>
            <person name="Chen J."/>
            <person name="Feng M."/>
            <person name="Jian J."/>
            <person name="Zhang X."/>
            <person name="Luo G."/>
            <person name="Jiang Y."/>
            <person name="Liu J."/>
            <person name="Wang Z."/>
            <person name="Sha Y."/>
            <person name="Zhang B."/>
            <person name="Wu H."/>
            <person name="Tang D."/>
            <person name="Shen Q."/>
            <person name="Xue P."/>
            <person name="Zou S."/>
            <person name="Wang X."/>
            <person name="Liu X."/>
            <person name="Wang F."/>
            <person name="Yang Y."/>
            <person name="An X."/>
            <person name="Dong Z."/>
            <person name="Zhang K."/>
            <person name="Zhang X."/>
            <person name="Luo M.C."/>
            <person name="Dvorak J."/>
            <person name="Tong Y."/>
            <person name="Wang J."/>
            <person name="Yang H."/>
            <person name="Li Z."/>
            <person name="Wang D."/>
            <person name="Zhang A."/>
            <person name="Wang J."/>
        </authorList>
    </citation>
    <scope>NUCLEOTIDE SEQUENCE</scope>
    <source>
        <strain evidence="2">cv. G1812</strain>
    </source>
</reference>
<dbReference type="EnsemblPlants" id="TuG1812G0600000943.01.T01">
    <property type="protein sequence ID" value="TuG1812G0600000943.01.T01.cds465896"/>
    <property type="gene ID" value="TuG1812G0600000943.01"/>
</dbReference>
<sequence length="50" mass="5787">MDYPNPNMHIFKCIWKPDLLLDARPLLSLPQQPVHVHFPHLHVCGCADEV</sequence>
<name>A0A8R7QKS9_TRIUA</name>
<evidence type="ECO:0000313" key="1">
    <source>
        <dbReference type="EnsemblPlants" id="TuG1812G0600000943.01.T01.cds465896"/>
    </source>
</evidence>
<reference evidence="1" key="2">
    <citation type="submission" date="2018-03" db="EMBL/GenBank/DDBJ databases">
        <title>The Triticum urartu genome reveals the dynamic nature of wheat genome evolution.</title>
        <authorList>
            <person name="Ling H."/>
            <person name="Ma B."/>
            <person name="Shi X."/>
            <person name="Liu H."/>
            <person name="Dong L."/>
            <person name="Sun H."/>
            <person name="Cao Y."/>
            <person name="Gao Q."/>
            <person name="Zheng S."/>
            <person name="Li Y."/>
            <person name="Yu Y."/>
            <person name="Du H."/>
            <person name="Qi M."/>
            <person name="Li Y."/>
            <person name="Yu H."/>
            <person name="Cui Y."/>
            <person name="Wang N."/>
            <person name="Chen C."/>
            <person name="Wu H."/>
            <person name="Zhao Y."/>
            <person name="Zhang J."/>
            <person name="Li Y."/>
            <person name="Zhou W."/>
            <person name="Zhang B."/>
            <person name="Hu W."/>
            <person name="Eijk M."/>
            <person name="Tang J."/>
            <person name="Witsenboer H."/>
            <person name="Zhao S."/>
            <person name="Li Z."/>
            <person name="Zhang A."/>
            <person name="Wang D."/>
            <person name="Liang C."/>
        </authorList>
    </citation>
    <scope>NUCLEOTIDE SEQUENCE [LARGE SCALE GENOMIC DNA]</scope>
    <source>
        <strain evidence="1">cv. G1812</strain>
    </source>
</reference>
<proteinExistence type="predicted"/>
<dbReference type="AlphaFoldDB" id="A0A8R7QKS9"/>
<keyword evidence="2" id="KW-1185">Reference proteome</keyword>